<name>A0ABR4YJG9_9BACT</name>
<dbReference type="Gene3D" id="2.160.20.120">
    <property type="match status" value="1"/>
</dbReference>
<feature type="region of interest" description="Disordered" evidence="1">
    <location>
        <begin position="1"/>
        <end position="23"/>
    </location>
</feature>
<protein>
    <recommendedName>
        <fullName evidence="2">Putative auto-transporter adhesin head GIN domain-containing protein</fullName>
    </recommendedName>
</protein>
<comment type="caution">
    <text evidence="3">The sequence shown here is derived from an EMBL/GenBank/DDBJ whole genome shotgun (WGS) entry which is preliminary data.</text>
</comment>
<dbReference type="Proteomes" id="UP000030889">
    <property type="component" value="Unassembled WGS sequence"/>
</dbReference>
<evidence type="ECO:0000313" key="4">
    <source>
        <dbReference type="Proteomes" id="UP000030889"/>
    </source>
</evidence>
<keyword evidence="4" id="KW-1185">Reference proteome</keyword>
<dbReference type="InterPro" id="IPR021255">
    <property type="entry name" value="DUF2807"/>
</dbReference>
<sequence length="90" mass="9083">MLSATSGADITLTGRSRHSTLTATSGANIDASALVSEEVSASATSGAHVKTYAHTRLTAKATSGAIVVYYGNPTQTDISATSGGSIRKRP</sequence>
<evidence type="ECO:0000256" key="1">
    <source>
        <dbReference type="SAM" id="MobiDB-lite"/>
    </source>
</evidence>
<dbReference type="EMBL" id="JRGF01000004">
    <property type="protein sequence ID" value="KHE42410.1"/>
    <property type="molecule type" value="Genomic_DNA"/>
</dbReference>
<gene>
    <name evidence="3" type="ORF">LG35_04030</name>
</gene>
<accession>A0ABR4YJG9</accession>
<evidence type="ECO:0000259" key="2">
    <source>
        <dbReference type="Pfam" id="PF10988"/>
    </source>
</evidence>
<proteinExistence type="predicted"/>
<feature type="domain" description="Putative auto-transporter adhesin head GIN" evidence="2">
    <location>
        <begin position="2"/>
        <end position="73"/>
    </location>
</feature>
<organism evidence="3 4">
    <name type="scientific">Alistipes inops</name>
    <dbReference type="NCBI Taxonomy" id="1501391"/>
    <lineage>
        <taxon>Bacteria</taxon>
        <taxon>Pseudomonadati</taxon>
        <taxon>Bacteroidota</taxon>
        <taxon>Bacteroidia</taxon>
        <taxon>Bacteroidales</taxon>
        <taxon>Rikenellaceae</taxon>
        <taxon>Alistipes</taxon>
    </lineage>
</organism>
<evidence type="ECO:0000313" key="3">
    <source>
        <dbReference type="EMBL" id="KHE42410.1"/>
    </source>
</evidence>
<reference evidence="3 4" key="1">
    <citation type="submission" date="2014-09" db="EMBL/GenBank/DDBJ databases">
        <title>Alistipes sp. 627, sp. nov., a novel member of the family Rikenellaceae isolated from human faeces.</title>
        <authorList>
            <person name="Shkoporov A.N."/>
            <person name="Chaplin A.V."/>
            <person name="Motuzova O.V."/>
            <person name="Kafarskaia L.I."/>
            <person name="Khokhlova E.V."/>
            <person name="Efimov B.A."/>
        </authorList>
    </citation>
    <scope>NUCLEOTIDE SEQUENCE [LARGE SCALE GENOMIC DNA]</scope>
    <source>
        <strain evidence="3 4">627</strain>
    </source>
</reference>
<dbReference type="Pfam" id="PF10988">
    <property type="entry name" value="DUF2807"/>
    <property type="match status" value="1"/>
</dbReference>